<protein>
    <submittedName>
        <fullName evidence="2">Uncharacterized protein</fullName>
    </submittedName>
</protein>
<evidence type="ECO:0000313" key="2">
    <source>
        <dbReference type="EMBL" id="KAK8407467.1"/>
    </source>
</evidence>
<name>A0AAW0V839_SCYPA</name>
<feature type="region of interest" description="Disordered" evidence="1">
    <location>
        <begin position="1"/>
        <end position="57"/>
    </location>
</feature>
<comment type="caution">
    <text evidence="2">The sequence shown here is derived from an EMBL/GenBank/DDBJ whole genome shotgun (WGS) entry which is preliminary data.</text>
</comment>
<dbReference type="Proteomes" id="UP001487740">
    <property type="component" value="Unassembled WGS sequence"/>
</dbReference>
<accession>A0AAW0V839</accession>
<evidence type="ECO:0000256" key="1">
    <source>
        <dbReference type="SAM" id="MobiDB-lite"/>
    </source>
</evidence>
<reference evidence="2 3" key="1">
    <citation type="submission" date="2023-03" db="EMBL/GenBank/DDBJ databases">
        <title>High-quality genome of Scylla paramamosain provides insights in environmental adaptation.</title>
        <authorList>
            <person name="Zhang L."/>
        </authorList>
    </citation>
    <scope>NUCLEOTIDE SEQUENCE [LARGE SCALE GENOMIC DNA]</scope>
    <source>
        <strain evidence="2">LZ_2023a</strain>
        <tissue evidence="2">Muscle</tissue>
    </source>
</reference>
<dbReference type="EMBL" id="JARAKH010000001">
    <property type="protein sequence ID" value="KAK8407467.1"/>
    <property type="molecule type" value="Genomic_DNA"/>
</dbReference>
<organism evidence="2 3">
    <name type="scientific">Scylla paramamosain</name>
    <name type="common">Mud crab</name>
    <dbReference type="NCBI Taxonomy" id="85552"/>
    <lineage>
        <taxon>Eukaryota</taxon>
        <taxon>Metazoa</taxon>
        <taxon>Ecdysozoa</taxon>
        <taxon>Arthropoda</taxon>
        <taxon>Crustacea</taxon>
        <taxon>Multicrustacea</taxon>
        <taxon>Malacostraca</taxon>
        <taxon>Eumalacostraca</taxon>
        <taxon>Eucarida</taxon>
        <taxon>Decapoda</taxon>
        <taxon>Pleocyemata</taxon>
        <taxon>Brachyura</taxon>
        <taxon>Eubrachyura</taxon>
        <taxon>Portunoidea</taxon>
        <taxon>Portunidae</taxon>
        <taxon>Portuninae</taxon>
        <taxon>Scylla</taxon>
    </lineage>
</organism>
<evidence type="ECO:0000313" key="3">
    <source>
        <dbReference type="Proteomes" id="UP001487740"/>
    </source>
</evidence>
<keyword evidence="3" id="KW-1185">Reference proteome</keyword>
<sequence>MDWSTYLFPAPSTISTPYGEADRGSTSKARGGDGSGGGMKVQEFSSSPRKSGWAADLLPPRKLPCRAHVRPVMVQRPGEVACAGSWRGWVAALLSSAGKKNVNWNL</sequence>
<proteinExistence type="predicted"/>
<dbReference type="AlphaFoldDB" id="A0AAW0V839"/>
<gene>
    <name evidence="2" type="ORF">O3P69_002187</name>
</gene>